<keyword evidence="1" id="KW-0472">Membrane</keyword>
<dbReference type="InterPro" id="IPR011600">
    <property type="entry name" value="Pept_C14_caspase"/>
</dbReference>
<dbReference type="EMBL" id="SHKY01000001">
    <property type="protein sequence ID" value="RZU49406.1"/>
    <property type="molecule type" value="Genomic_DNA"/>
</dbReference>
<evidence type="ECO:0000313" key="3">
    <source>
        <dbReference type="EMBL" id="RZU49406.1"/>
    </source>
</evidence>
<dbReference type="Pfam" id="PF00656">
    <property type="entry name" value="Peptidase_C14"/>
    <property type="match status" value="1"/>
</dbReference>
<name>A0A4V2G6N6_9ACTN</name>
<dbReference type="Gene3D" id="3.40.50.1460">
    <property type="match status" value="1"/>
</dbReference>
<reference evidence="3 4" key="1">
    <citation type="submission" date="2019-02" db="EMBL/GenBank/DDBJ databases">
        <title>Sequencing the genomes of 1000 actinobacteria strains.</title>
        <authorList>
            <person name="Klenk H.-P."/>
        </authorList>
    </citation>
    <scope>NUCLEOTIDE SEQUENCE [LARGE SCALE GENOMIC DNA]</scope>
    <source>
        <strain evidence="3 4">DSM 45162</strain>
    </source>
</reference>
<dbReference type="NCBIfam" id="NF047832">
    <property type="entry name" value="caspase_w_EACC1"/>
    <property type="match status" value="1"/>
</dbReference>
<accession>A0A4V2G6N6</accession>
<feature type="transmembrane region" description="Helical" evidence="1">
    <location>
        <begin position="301"/>
        <end position="320"/>
    </location>
</feature>
<organism evidence="3 4">
    <name type="scientific">Krasilnikovia cinnamomea</name>
    <dbReference type="NCBI Taxonomy" id="349313"/>
    <lineage>
        <taxon>Bacteria</taxon>
        <taxon>Bacillati</taxon>
        <taxon>Actinomycetota</taxon>
        <taxon>Actinomycetes</taxon>
        <taxon>Micromonosporales</taxon>
        <taxon>Micromonosporaceae</taxon>
        <taxon>Krasilnikovia</taxon>
    </lineage>
</organism>
<dbReference type="InterPro" id="IPR029030">
    <property type="entry name" value="Caspase-like_dom_sf"/>
</dbReference>
<dbReference type="GO" id="GO:0004197">
    <property type="term" value="F:cysteine-type endopeptidase activity"/>
    <property type="evidence" value="ECO:0007669"/>
    <property type="project" value="InterPro"/>
</dbReference>
<gene>
    <name evidence="3" type="ORF">EV385_1156</name>
</gene>
<evidence type="ECO:0000256" key="1">
    <source>
        <dbReference type="SAM" id="Phobius"/>
    </source>
</evidence>
<proteinExistence type="predicted"/>
<dbReference type="GO" id="GO:0006508">
    <property type="term" value="P:proteolysis"/>
    <property type="evidence" value="ECO:0007669"/>
    <property type="project" value="InterPro"/>
</dbReference>
<comment type="caution">
    <text evidence="3">The sequence shown here is derived from an EMBL/GenBank/DDBJ whole genome shotgun (WGS) entry which is preliminary data.</text>
</comment>
<feature type="domain" description="Peptidase C14 caspase" evidence="2">
    <location>
        <begin position="11"/>
        <end position="218"/>
    </location>
</feature>
<dbReference type="OrthoDB" id="4464809at2"/>
<keyword evidence="1" id="KW-1133">Transmembrane helix</keyword>
<dbReference type="Proteomes" id="UP000292564">
    <property type="component" value="Unassembled WGS sequence"/>
</dbReference>
<evidence type="ECO:0000313" key="4">
    <source>
        <dbReference type="Proteomes" id="UP000292564"/>
    </source>
</evidence>
<dbReference type="SUPFAM" id="SSF52129">
    <property type="entry name" value="Caspase-like"/>
    <property type="match status" value="1"/>
</dbReference>
<sequence length="467" mass="51031">MHTRLPDPARSFAVLIGVSRYRHLDDLPTVRDNLVDLRAALTDPGLGGLPPDRCELILDPPDAGHVLQVLHDRAERAGDTLLIYFAGHGLAGHRSGELHLAMRDTHPDRPFVTALNYRDIREIFLASPVYPSASRVVVLDCCYSGRALMSGDVLGMIEISGTYVMTATRWHQAALATSPDGRHTRFTGELLRVLEKGIPGPFPLLSLHAIYHQIQLSMRAQNLPEPSQLNKETVGNLALARNRAFDPAAPVPVPPQAPPPAAPAVPMAVAGRALTAARPVAPAPSRPSMPAVSRRPRRYRMLWVVVLLAALGFAVQQAVVNKDEILGWLPSSPFTPARQITVDAVGQGPWKVEGYGYRFELTSIKRTTNEGPKSRHQASITITGYVTVTEGTTHSRMQYTVTAKDGTLLENVPFTGSGTGNPPVNQRTKLVLVDWDTNPRTKAVTVVIHDFFWPQGKDLILRNVPVT</sequence>
<protein>
    <submittedName>
        <fullName evidence="3">Caspase domain-containing protein</fullName>
    </submittedName>
</protein>
<keyword evidence="1" id="KW-0812">Transmembrane</keyword>
<dbReference type="RefSeq" id="WP_130508491.1">
    <property type="nucleotide sequence ID" value="NZ_SHKY01000001.1"/>
</dbReference>
<dbReference type="AlphaFoldDB" id="A0A4V2G6N6"/>
<keyword evidence="4" id="KW-1185">Reference proteome</keyword>
<evidence type="ECO:0000259" key="2">
    <source>
        <dbReference type="Pfam" id="PF00656"/>
    </source>
</evidence>